<keyword evidence="10" id="KW-0574">Periplasm</keyword>
<dbReference type="NCBIfam" id="TIGR02037">
    <property type="entry name" value="degP_htrA_DO"/>
    <property type="match status" value="1"/>
</dbReference>
<dbReference type="HOGENOM" id="CLU_020120_1_0_6"/>
<dbReference type="EMBL" id="CP007142">
    <property type="protein sequence ID" value="AJQ94536.1"/>
    <property type="molecule type" value="Genomic_DNA"/>
</dbReference>
<keyword evidence="9" id="KW-0677">Repeat</keyword>
<name>A0A0C5VJS1_9GAMM</name>
<evidence type="ECO:0000256" key="8">
    <source>
        <dbReference type="ARBA" id="ARBA00022729"/>
    </source>
</evidence>
<evidence type="ECO:0000313" key="20">
    <source>
        <dbReference type="Proteomes" id="UP000032266"/>
    </source>
</evidence>
<dbReference type="SUPFAM" id="SSF50156">
    <property type="entry name" value="PDZ domain-like"/>
    <property type="match status" value="2"/>
</dbReference>
<dbReference type="KEGG" id="gsn:YC6258_02498"/>
<evidence type="ECO:0000256" key="17">
    <source>
        <dbReference type="SAM" id="SignalP"/>
    </source>
</evidence>
<protein>
    <recommendedName>
        <fullName evidence="6">Probable periplasmic serine endoprotease DegP-like</fullName>
        <ecNumber evidence="5">3.4.21.107</ecNumber>
    </recommendedName>
    <alternativeName>
        <fullName evidence="14">Protease Do</fullName>
    </alternativeName>
</protein>
<comment type="subcellular location">
    <subcellularLocation>
        <location evidence="3">Periplasm</location>
    </subcellularLocation>
</comment>
<keyword evidence="11" id="KW-0378">Hydrolase</keyword>
<dbReference type="OrthoDB" id="9758917at2"/>
<dbReference type="EC" id="3.4.21.107" evidence="5"/>
<evidence type="ECO:0000256" key="13">
    <source>
        <dbReference type="ARBA" id="ARBA00023016"/>
    </source>
</evidence>
<evidence type="ECO:0000256" key="12">
    <source>
        <dbReference type="ARBA" id="ARBA00022825"/>
    </source>
</evidence>
<dbReference type="GO" id="GO:0004252">
    <property type="term" value="F:serine-type endopeptidase activity"/>
    <property type="evidence" value="ECO:0007669"/>
    <property type="project" value="InterPro"/>
</dbReference>
<dbReference type="PANTHER" id="PTHR22939:SF130">
    <property type="entry name" value="PERIPLASMIC SERINE ENDOPROTEASE DEGP-LIKE-RELATED"/>
    <property type="match status" value="1"/>
</dbReference>
<evidence type="ECO:0000256" key="3">
    <source>
        <dbReference type="ARBA" id="ARBA00004418"/>
    </source>
</evidence>
<dbReference type="AlphaFoldDB" id="A0A0C5VJS1"/>
<gene>
    <name evidence="19" type="ORF">YC6258_02498</name>
</gene>
<evidence type="ECO:0000313" key="19">
    <source>
        <dbReference type="EMBL" id="AJQ94536.1"/>
    </source>
</evidence>
<comment type="catalytic activity">
    <reaction evidence="1">
        <text>Acts on substrates that are at least partially unfolded. The cleavage site P1 residue is normally between a pair of hydrophobic residues, such as Val-|-Val.</text>
        <dbReference type="EC" id="3.4.21.107"/>
    </reaction>
</comment>
<feature type="domain" description="PDZ" evidence="18">
    <location>
        <begin position="260"/>
        <end position="319"/>
    </location>
</feature>
<dbReference type="PATRIC" id="fig|1445510.3.peg.2454"/>
<feature type="active site" description="Charge relay system" evidence="15">
    <location>
        <position position="211"/>
    </location>
</feature>
<evidence type="ECO:0000256" key="14">
    <source>
        <dbReference type="ARBA" id="ARBA00032850"/>
    </source>
</evidence>
<dbReference type="Pfam" id="PF13365">
    <property type="entry name" value="Trypsin_2"/>
    <property type="match status" value="1"/>
</dbReference>
<dbReference type="GO" id="GO:0006508">
    <property type="term" value="P:proteolysis"/>
    <property type="evidence" value="ECO:0007669"/>
    <property type="project" value="UniProtKB-KW"/>
</dbReference>
<evidence type="ECO:0000256" key="7">
    <source>
        <dbReference type="ARBA" id="ARBA00022670"/>
    </source>
</evidence>
<evidence type="ECO:0000256" key="1">
    <source>
        <dbReference type="ARBA" id="ARBA00001772"/>
    </source>
</evidence>
<keyword evidence="20" id="KW-1185">Reference proteome</keyword>
<dbReference type="GO" id="GO:0042597">
    <property type="term" value="C:periplasmic space"/>
    <property type="evidence" value="ECO:0007669"/>
    <property type="project" value="UniProtKB-SubCell"/>
</dbReference>
<dbReference type="PRINTS" id="PR00834">
    <property type="entry name" value="PROTEASES2C"/>
</dbReference>
<dbReference type="FunFam" id="2.40.10.120:FF:000007">
    <property type="entry name" value="Periplasmic serine endoprotease DegP-like"/>
    <property type="match status" value="1"/>
</dbReference>
<dbReference type="InterPro" id="IPR036034">
    <property type="entry name" value="PDZ_sf"/>
</dbReference>
<keyword evidence="8 17" id="KW-0732">Signal</keyword>
<feature type="active site" description="Charge relay system" evidence="15">
    <location>
        <position position="109"/>
    </location>
</feature>
<dbReference type="CDD" id="cd10839">
    <property type="entry name" value="cpPDZ1_DegP-like"/>
    <property type="match status" value="1"/>
</dbReference>
<evidence type="ECO:0000256" key="6">
    <source>
        <dbReference type="ARBA" id="ARBA00013958"/>
    </source>
</evidence>
<dbReference type="PROSITE" id="PS50106">
    <property type="entry name" value="PDZ"/>
    <property type="match status" value="1"/>
</dbReference>
<comment type="function">
    <text evidence="2">Might be efficient in the degradation of transiently denatured and unfolded proteins which accumulate in the periplasm following stress conditions.</text>
</comment>
<evidence type="ECO:0000256" key="5">
    <source>
        <dbReference type="ARBA" id="ARBA00013035"/>
    </source>
</evidence>
<organism evidence="19 20">
    <name type="scientific">Gynuella sunshinyii YC6258</name>
    <dbReference type="NCBI Taxonomy" id="1445510"/>
    <lineage>
        <taxon>Bacteria</taxon>
        <taxon>Pseudomonadati</taxon>
        <taxon>Pseudomonadota</taxon>
        <taxon>Gammaproteobacteria</taxon>
        <taxon>Oceanospirillales</taxon>
        <taxon>Saccharospirillaceae</taxon>
        <taxon>Gynuella</taxon>
    </lineage>
</organism>
<feature type="active site" description="Charge relay system" evidence="15">
    <location>
        <position position="139"/>
    </location>
</feature>
<dbReference type="SUPFAM" id="SSF50494">
    <property type="entry name" value="Trypsin-like serine proteases"/>
    <property type="match status" value="1"/>
</dbReference>
<dbReference type="Pfam" id="PF13180">
    <property type="entry name" value="PDZ_2"/>
    <property type="match status" value="2"/>
</dbReference>
<feature type="binding site" evidence="16">
    <location>
        <position position="109"/>
    </location>
    <ligand>
        <name>substrate</name>
    </ligand>
</feature>
<keyword evidence="13" id="KW-0346">Stress response</keyword>
<evidence type="ECO:0000256" key="4">
    <source>
        <dbReference type="ARBA" id="ARBA00010541"/>
    </source>
</evidence>
<dbReference type="SMART" id="SM00228">
    <property type="entry name" value="PDZ"/>
    <property type="match status" value="2"/>
</dbReference>
<dbReference type="InterPro" id="IPR011782">
    <property type="entry name" value="Pept_S1C_Do"/>
</dbReference>
<evidence type="ECO:0000256" key="2">
    <source>
        <dbReference type="ARBA" id="ARBA00002610"/>
    </source>
</evidence>
<accession>A0A0C5VJS1</accession>
<evidence type="ECO:0000256" key="11">
    <source>
        <dbReference type="ARBA" id="ARBA00022801"/>
    </source>
</evidence>
<dbReference type="Gene3D" id="2.40.10.120">
    <property type="match status" value="1"/>
</dbReference>
<proteinExistence type="inferred from homology"/>
<feature type="chain" id="PRO_5038596717" description="Probable periplasmic serine endoprotease DegP-like" evidence="17">
    <location>
        <begin position="24"/>
        <end position="464"/>
    </location>
</feature>
<evidence type="ECO:0000256" key="9">
    <source>
        <dbReference type="ARBA" id="ARBA00022737"/>
    </source>
</evidence>
<dbReference type="InterPro" id="IPR001478">
    <property type="entry name" value="PDZ"/>
</dbReference>
<dbReference type="InterPro" id="IPR009003">
    <property type="entry name" value="Peptidase_S1_PA"/>
</dbReference>
<keyword evidence="7 19" id="KW-0645">Protease</keyword>
<dbReference type="STRING" id="1445510.YC6258_02498"/>
<feature type="binding site" evidence="16">
    <location>
        <position position="139"/>
    </location>
    <ligand>
        <name>substrate</name>
    </ligand>
</feature>
<dbReference type="RefSeq" id="WP_044617051.1">
    <property type="nucleotide sequence ID" value="NZ_CP007142.1"/>
</dbReference>
<comment type="similarity">
    <text evidence="4">Belongs to the peptidase S1C family.</text>
</comment>
<keyword evidence="12" id="KW-0720">Serine protease</keyword>
<dbReference type="PANTHER" id="PTHR22939">
    <property type="entry name" value="SERINE PROTEASE FAMILY S1C HTRA-RELATED"/>
    <property type="match status" value="1"/>
</dbReference>
<dbReference type="InterPro" id="IPR001940">
    <property type="entry name" value="Peptidase_S1C"/>
</dbReference>
<feature type="signal peptide" evidence="17">
    <location>
        <begin position="1"/>
        <end position="23"/>
    </location>
</feature>
<dbReference type="Gene3D" id="2.30.42.10">
    <property type="match status" value="2"/>
</dbReference>
<dbReference type="Proteomes" id="UP000032266">
    <property type="component" value="Chromosome"/>
</dbReference>
<evidence type="ECO:0000256" key="10">
    <source>
        <dbReference type="ARBA" id="ARBA00022764"/>
    </source>
</evidence>
<feature type="binding site" evidence="16">
    <location>
        <begin position="209"/>
        <end position="211"/>
    </location>
    <ligand>
        <name>substrate</name>
    </ligand>
</feature>
<evidence type="ECO:0000256" key="15">
    <source>
        <dbReference type="PIRSR" id="PIRSR611782-1"/>
    </source>
</evidence>
<evidence type="ECO:0000259" key="18">
    <source>
        <dbReference type="PROSITE" id="PS50106"/>
    </source>
</evidence>
<reference evidence="19 20" key="1">
    <citation type="submission" date="2014-01" db="EMBL/GenBank/DDBJ databases">
        <title>Full genme sequencing of cellulolytic bacterium Gynuella sunshinyii YC6258T gen. nov., sp. nov.</title>
        <authorList>
            <person name="Khan H."/>
            <person name="Chung E.J."/>
            <person name="Chung Y.R."/>
        </authorList>
    </citation>
    <scope>NUCLEOTIDE SEQUENCE [LARGE SCALE GENOMIC DNA]</scope>
    <source>
        <strain evidence="19 20">YC6258</strain>
    </source>
</reference>
<sequence>MTKKIVLIISVLWMSFWTLPAVAASVNLPDFTELVQSHSPQVVKIGAVTKAKVRNYGYQYPDSQDLPEIFKYFFDQSPYRQGPQQQQPMESTGSGFIVSSDGYILTNNHVVNGADEVTVWMTDRSQYHAEVIGTDERTDLALLKIDAKGLSTVEFADSDKLKVGEWVLAIGSPFNLDYSVTAGIVSAIGRNIGENYVPFIQTDVAINPGNSGGPLFNLDGQVVGINSQIYTRSGGYMGVSFSIPSNLAKNVYEQLKANGKVSRGWLGVLIQGMNQDLAESYGLKKPEGALVTQVMEDSPAAAGGIRNGDIILEFDGKHIDTSAALPPIVGRVQPGEKVKVKVLREGREKTLTLTIAELPTQDKLAQNGSAPHTSSNSLNIVVQNIDPDTASKLGEKGVRVIEVDQGPAADAGLQPGDVITMVGSRKVESVGDFDKVISSIPSGKAFALRVMRNGSPMFLPIRIE</sequence>
<evidence type="ECO:0000256" key="16">
    <source>
        <dbReference type="PIRSR" id="PIRSR611782-2"/>
    </source>
</evidence>